<protein>
    <submittedName>
        <fullName evidence="1">Uncharacterized protein</fullName>
    </submittedName>
</protein>
<feature type="non-terminal residue" evidence="1">
    <location>
        <position position="129"/>
    </location>
</feature>
<dbReference type="EMBL" id="BARV01002189">
    <property type="protein sequence ID" value="GAH90290.1"/>
    <property type="molecule type" value="Genomic_DNA"/>
</dbReference>
<reference evidence="1" key="1">
    <citation type="journal article" date="2014" name="Front. Microbiol.">
        <title>High frequency of phylogenetically diverse reductive dehalogenase-homologous genes in deep subseafloor sedimentary metagenomes.</title>
        <authorList>
            <person name="Kawai M."/>
            <person name="Futagami T."/>
            <person name="Toyoda A."/>
            <person name="Takaki Y."/>
            <person name="Nishi S."/>
            <person name="Hori S."/>
            <person name="Arai W."/>
            <person name="Tsubouchi T."/>
            <person name="Morono Y."/>
            <person name="Uchiyama I."/>
            <person name="Ito T."/>
            <person name="Fujiyama A."/>
            <person name="Inagaki F."/>
            <person name="Takami H."/>
        </authorList>
    </citation>
    <scope>NUCLEOTIDE SEQUENCE</scope>
    <source>
        <strain evidence="1">Expedition CK06-06</strain>
    </source>
</reference>
<evidence type="ECO:0000313" key="1">
    <source>
        <dbReference type="EMBL" id="GAH90290.1"/>
    </source>
</evidence>
<dbReference type="AlphaFoldDB" id="X1K9H7"/>
<accession>X1K9H7</accession>
<gene>
    <name evidence="1" type="ORF">S06H3_05804</name>
</gene>
<name>X1K9H7_9ZZZZ</name>
<sequence>MVSERQRRMRRIWVVIILFTMVLLPVAGIGDLPAQADEPPQEIEELQQWVYDQGYNYTVAENWITALSPEEREALCGYKQVEAPEEPLPENLGFFSNVPTVETEKFGPPPASYDAMALGYVTPIKNQSL</sequence>
<organism evidence="1">
    <name type="scientific">marine sediment metagenome</name>
    <dbReference type="NCBI Taxonomy" id="412755"/>
    <lineage>
        <taxon>unclassified sequences</taxon>
        <taxon>metagenomes</taxon>
        <taxon>ecological metagenomes</taxon>
    </lineage>
</organism>
<dbReference type="SUPFAM" id="SSF54001">
    <property type="entry name" value="Cysteine proteinases"/>
    <property type="match status" value="1"/>
</dbReference>
<proteinExistence type="predicted"/>
<comment type="caution">
    <text evidence="1">The sequence shown here is derived from an EMBL/GenBank/DDBJ whole genome shotgun (WGS) entry which is preliminary data.</text>
</comment>
<dbReference type="InterPro" id="IPR038765">
    <property type="entry name" value="Papain-like_cys_pep_sf"/>
</dbReference>